<gene>
    <name evidence="1" type="ORF">GLOINDRAFT_35405</name>
</gene>
<proteinExistence type="predicted"/>
<evidence type="ECO:0000313" key="1">
    <source>
        <dbReference type="EMBL" id="ESA05545.1"/>
    </source>
</evidence>
<sequence length="58" mass="6494">MQKCNFTSFEFLKVKHILSNILPSLQKGTTLKSVLLIIIFLMKEGLSGLEVASKHGFN</sequence>
<dbReference type="AlphaFoldDB" id="U9TBQ3"/>
<reference evidence="1" key="1">
    <citation type="submission" date="2013-07" db="EMBL/GenBank/DDBJ databases">
        <title>The genome of an arbuscular mycorrhizal fungus provides insights into the evolution of the oldest plant symbiosis.</title>
        <authorList>
            <consortium name="DOE Joint Genome Institute"/>
            <person name="Tisserant E."/>
            <person name="Malbreil M."/>
            <person name="Kuo A."/>
            <person name="Kohler A."/>
            <person name="Symeonidi A."/>
            <person name="Balestrini R."/>
            <person name="Charron P."/>
            <person name="Duensing N."/>
            <person name="Frei-dit-Frey N."/>
            <person name="Gianinazzi-Pearson V."/>
            <person name="Gilbert B."/>
            <person name="Handa Y."/>
            <person name="Hijri M."/>
            <person name="Kaul R."/>
            <person name="Kawaguchi M."/>
            <person name="Krajinski F."/>
            <person name="Lammers P."/>
            <person name="Lapierre D."/>
            <person name="Masclaux F.G."/>
            <person name="Murat C."/>
            <person name="Morin E."/>
            <person name="Ndikumana S."/>
            <person name="Pagni M."/>
            <person name="Petitpierre D."/>
            <person name="Requena N."/>
            <person name="Rosikiewicz P."/>
            <person name="Riley R."/>
            <person name="Saito K."/>
            <person name="San Clemente H."/>
            <person name="Shapiro H."/>
            <person name="van Tuinen D."/>
            <person name="Becard G."/>
            <person name="Bonfante P."/>
            <person name="Paszkowski U."/>
            <person name="Shachar-Hill Y."/>
            <person name="Young J.P."/>
            <person name="Sanders I.R."/>
            <person name="Henrissat B."/>
            <person name="Rensing S.A."/>
            <person name="Grigoriev I.V."/>
            <person name="Corradi N."/>
            <person name="Roux C."/>
            <person name="Martin F."/>
        </authorList>
    </citation>
    <scope>NUCLEOTIDE SEQUENCE</scope>
    <source>
        <strain evidence="1">DAOM 197198</strain>
    </source>
</reference>
<accession>U9TBQ3</accession>
<name>U9TBQ3_RHIID</name>
<organism evidence="1">
    <name type="scientific">Rhizophagus irregularis (strain DAOM 181602 / DAOM 197198 / MUCL 43194)</name>
    <name type="common">Arbuscular mycorrhizal fungus</name>
    <name type="synonym">Glomus intraradices</name>
    <dbReference type="NCBI Taxonomy" id="747089"/>
    <lineage>
        <taxon>Eukaryota</taxon>
        <taxon>Fungi</taxon>
        <taxon>Fungi incertae sedis</taxon>
        <taxon>Mucoromycota</taxon>
        <taxon>Glomeromycotina</taxon>
        <taxon>Glomeromycetes</taxon>
        <taxon>Glomerales</taxon>
        <taxon>Glomeraceae</taxon>
        <taxon>Rhizophagus</taxon>
    </lineage>
</organism>
<dbReference type="EMBL" id="KI292892">
    <property type="protein sequence ID" value="ESA05545.1"/>
    <property type="molecule type" value="Genomic_DNA"/>
</dbReference>
<protein>
    <submittedName>
        <fullName evidence="1">Uncharacterized protein</fullName>
    </submittedName>
</protein>
<dbReference type="HOGENOM" id="CLU_2980270_0_0_1"/>